<dbReference type="EMBL" id="GBXM01085859">
    <property type="protein sequence ID" value="JAH22718.1"/>
    <property type="molecule type" value="Transcribed_RNA"/>
</dbReference>
<reference evidence="1" key="1">
    <citation type="submission" date="2014-11" db="EMBL/GenBank/DDBJ databases">
        <authorList>
            <person name="Amaro Gonzalez C."/>
        </authorList>
    </citation>
    <scope>NUCLEOTIDE SEQUENCE</scope>
</reference>
<sequence length="50" mass="5821">MSGGRCYSFFNVFLHYTSVLLLFKIKRRKLNISLIGRPLSKGKKKNTVLF</sequence>
<organism evidence="1">
    <name type="scientific">Anguilla anguilla</name>
    <name type="common">European freshwater eel</name>
    <name type="synonym">Muraena anguilla</name>
    <dbReference type="NCBI Taxonomy" id="7936"/>
    <lineage>
        <taxon>Eukaryota</taxon>
        <taxon>Metazoa</taxon>
        <taxon>Chordata</taxon>
        <taxon>Craniata</taxon>
        <taxon>Vertebrata</taxon>
        <taxon>Euteleostomi</taxon>
        <taxon>Actinopterygii</taxon>
        <taxon>Neopterygii</taxon>
        <taxon>Teleostei</taxon>
        <taxon>Anguilliformes</taxon>
        <taxon>Anguillidae</taxon>
        <taxon>Anguilla</taxon>
    </lineage>
</organism>
<protein>
    <submittedName>
        <fullName evidence="1">Uncharacterized protein</fullName>
    </submittedName>
</protein>
<reference evidence="1" key="2">
    <citation type="journal article" date="2015" name="Fish Shellfish Immunol.">
        <title>Early steps in the European eel (Anguilla anguilla)-Vibrio vulnificus interaction in the gills: Role of the RtxA13 toxin.</title>
        <authorList>
            <person name="Callol A."/>
            <person name="Pajuelo D."/>
            <person name="Ebbesson L."/>
            <person name="Teles M."/>
            <person name="MacKenzie S."/>
            <person name="Amaro C."/>
        </authorList>
    </citation>
    <scope>NUCLEOTIDE SEQUENCE</scope>
</reference>
<accession>A0A0E9R2Z1</accession>
<evidence type="ECO:0000313" key="1">
    <source>
        <dbReference type="EMBL" id="JAH22718.1"/>
    </source>
</evidence>
<name>A0A0E9R2Z1_ANGAN</name>
<dbReference type="AlphaFoldDB" id="A0A0E9R2Z1"/>
<proteinExistence type="predicted"/>